<dbReference type="GO" id="GO:0031012">
    <property type="term" value="C:extracellular matrix"/>
    <property type="evidence" value="ECO:0007669"/>
    <property type="project" value="TreeGrafter"/>
</dbReference>
<dbReference type="PANTHER" id="PTHR11339">
    <property type="entry name" value="EXTRACELLULAR MATRIX GLYCOPROTEIN RELATED"/>
    <property type="match status" value="1"/>
</dbReference>
<evidence type="ECO:0000256" key="1">
    <source>
        <dbReference type="ARBA" id="ARBA00023157"/>
    </source>
</evidence>
<dbReference type="Proteomes" id="UP000823561">
    <property type="component" value="Chromosome 20"/>
</dbReference>
<feature type="domain" description="VWFD" evidence="3">
    <location>
        <begin position="1"/>
        <end position="164"/>
    </location>
</feature>
<evidence type="ECO:0000259" key="3">
    <source>
        <dbReference type="PROSITE" id="PS51233"/>
    </source>
</evidence>
<dbReference type="InterPro" id="IPR036084">
    <property type="entry name" value="Ser_inhib-like_sf"/>
</dbReference>
<dbReference type="AlphaFoldDB" id="A0AAV6FSF8"/>
<keyword evidence="5" id="KW-1185">Reference proteome</keyword>
<proteinExistence type="predicted"/>
<keyword evidence="1" id="KW-1015">Disulfide bond</keyword>
<evidence type="ECO:0000256" key="2">
    <source>
        <dbReference type="ARBA" id="ARBA00023180"/>
    </source>
</evidence>
<evidence type="ECO:0000313" key="5">
    <source>
        <dbReference type="Proteomes" id="UP000823561"/>
    </source>
</evidence>
<dbReference type="CDD" id="cd19941">
    <property type="entry name" value="TIL"/>
    <property type="match status" value="2"/>
</dbReference>
<dbReference type="Pfam" id="PF00094">
    <property type="entry name" value="VWD"/>
    <property type="match status" value="3"/>
</dbReference>
<organism evidence="4 5">
    <name type="scientific">Alosa alosa</name>
    <name type="common">allis shad</name>
    <dbReference type="NCBI Taxonomy" id="278164"/>
    <lineage>
        <taxon>Eukaryota</taxon>
        <taxon>Metazoa</taxon>
        <taxon>Chordata</taxon>
        <taxon>Craniata</taxon>
        <taxon>Vertebrata</taxon>
        <taxon>Euteleostomi</taxon>
        <taxon>Actinopterygii</taxon>
        <taxon>Neopterygii</taxon>
        <taxon>Teleostei</taxon>
        <taxon>Clupei</taxon>
        <taxon>Clupeiformes</taxon>
        <taxon>Clupeoidei</taxon>
        <taxon>Clupeidae</taxon>
        <taxon>Alosa</taxon>
    </lineage>
</organism>
<dbReference type="Gene3D" id="2.10.25.10">
    <property type="entry name" value="Laminin"/>
    <property type="match status" value="2"/>
</dbReference>
<dbReference type="InterPro" id="IPR001846">
    <property type="entry name" value="VWF_type-D"/>
</dbReference>
<dbReference type="EMBL" id="JADWDJ010000020">
    <property type="protein sequence ID" value="KAG5264677.1"/>
    <property type="molecule type" value="Genomic_DNA"/>
</dbReference>
<dbReference type="Pfam" id="PF01826">
    <property type="entry name" value="TIL"/>
    <property type="match status" value="2"/>
</dbReference>
<accession>A0AAV6FSF8</accession>
<dbReference type="GO" id="GO:0005615">
    <property type="term" value="C:extracellular space"/>
    <property type="evidence" value="ECO:0007669"/>
    <property type="project" value="TreeGrafter"/>
</dbReference>
<dbReference type="PROSITE" id="PS51233">
    <property type="entry name" value="VWFD"/>
    <property type="match status" value="3"/>
</dbReference>
<dbReference type="Pfam" id="PF08742">
    <property type="entry name" value="C8"/>
    <property type="match status" value="2"/>
</dbReference>
<reference evidence="4" key="1">
    <citation type="submission" date="2020-10" db="EMBL/GenBank/DDBJ databases">
        <title>Chromosome-scale genome assembly of the Allis shad, Alosa alosa.</title>
        <authorList>
            <person name="Margot Z."/>
            <person name="Christophe K."/>
            <person name="Cabau C."/>
            <person name="Louis A."/>
            <person name="Berthelot C."/>
            <person name="Parey E."/>
            <person name="Roest Crollius H."/>
            <person name="Montfort J."/>
            <person name="Robinson-Rechavi M."/>
            <person name="Bucao C."/>
            <person name="Bouchez O."/>
            <person name="Gislard M."/>
            <person name="Lluch J."/>
            <person name="Milhes M."/>
            <person name="Lampietro C."/>
            <person name="Lopez Roques C."/>
            <person name="Donnadieu C."/>
            <person name="Braasch I."/>
            <person name="Desvignes T."/>
            <person name="Postlethwait J."/>
            <person name="Bobe J."/>
            <person name="Guiguen Y."/>
        </authorList>
    </citation>
    <scope>NUCLEOTIDE SEQUENCE</scope>
    <source>
        <strain evidence="4">M-15738</strain>
        <tissue evidence="4">Blood</tissue>
    </source>
</reference>
<protein>
    <recommendedName>
        <fullName evidence="3">VWFD domain-containing protein</fullName>
    </recommendedName>
</protein>
<dbReference type="SMART" id="SM00832">
    <property type="entry name" value="C8"/>
    <property type="match status" value="2"/>
</dbReference>
<dbReference type="PANTHER" id="PTHR11339:SF244">
    <property type="entry name" value="IGGFC-BINDING PROTEIN"/>
    <property type="match status" value="1"/>
</dbReference>
<feature type="domain" description="VWFD" evidence="3">
    <location>
        <begin position="753"/>
        <end position="921"/>
    </location>
</feature>
<dbReference type="InterPro" id="IPR050780">
    <property type="entry name" value="Mucin_vWF_Thrombospondin_sf"/>
</dbReference>
<gene>
    <name evidence="4" type="ORF">AALO_G00256790</name>
</gene>
<keyword evidence="2" id="KW-0325">Glycoprotein</keyword>
<evidence type="ECO:0000313" key="4">
    <source>
        <dbReference type="EMBL" id="KAG5264677.1"/>
    </source>
</evidence>
<comment type="caution">
    <text evidence="4">The sequence shown here is derived from an EMBL/GenBank/DDBJ whole genome shotgun (WGS) entry which is preliminary data.</text>
</comment>
<dbReference type="InterPro" id="IPR014853">
    <property type="entry name" value="VWF/SSPO/ZAN-like_Cys-rich_dom"/>
</dbReference>
<dbReference type="FunFam" id="2.10.25.10:FF:000055">
    <property type="entry name" value="alpha-tectorin isoform X1"/>
    <property type="match status" value="2"/>
</dbReference>
<dbReference type="SUPFAM" id="SSF57567">
    <property type="entry name" value="Serine protease inhibitors"/>
    <property type="match status" value="2"/>
</dbReference>
<feature type="domain" description="VWFD" evidence="3">
    <location>
        <begin position="366"/>
        <end position="551"/>
    </location>
</feature>
<dbReference type="InterPro" id="IPR025615">
    <property type="entry name" value="TILa_dom"/>
</dbReference>
<dbReference type="InterPro" id="IPR002919">
    <property type="entry name" value="TIL_dom"/>
</dbReference>
<dbReference type="SMART" id="SM00216">
    <property type="entry name" value="VWD"/>
    <property type="match status" value="3"/>
</dbReference>
<dbReference type="Pfam" id="PF12714">
    <property type="entry name" value="TILa"/>
    <property type="match status" value="1"/>
</dbReference>
<name>A0AAV6FSF8_9TELE</name>
<sequence>MGSCSYVLAKNMDVDATHPAFEVIAKNAKSADSLLTVSEVTINVYGNVFRIVRKEIGLVWFNDEMWNLPLSLRLSSQGEISLQQSGLSVVFWTDFGLTVQYDWREYVKVTVPSSFMGRVGGLCGNFDGNKNNDLINPDGSVAKSIEALGKSWRVPNQRDEQDCKDECTGDCGGCSWWRRTKADVFCGVMTPILDLSFKDCHAVIEPHIFFDMCKFDYCRGSDMKNYICNMLEVYTDACQRAGVKVHDWRKFQHCQHSHFEYCGNACPATCEDQSAPSSCKTPCVQTCTCDEGYFLSGNKCIRKEECGCQYNGHYVQPGETFWGDDQCTEIITCTSGKITRAKSSCGLGKTCAVKNGVSSCQAVKSAVCTISGDPHYNTFDHVKYDFMGTCTYTASESCHLDGTDLTPFTVVVDNEKWYAMSNDPKVSVAKLVAVTIYGNTIILRRNQVGLAMVNGAIMNLPVNLNDGQIVIQQIGANDVISTNFGLKVTYDLVYHVTVTVPDTYAGKTCGLCGNFNGKTDDEFQLPDGKITKDVTAFGSSWKVGLPGVVCENGCEGDNCPKCPASKKPKIESECSIITDPKGPFAACHDVIDPASYYRDCVYDVCVTEGIQMLCHSINAYVIDCQDVGVKVLNWRTPNLCPLTCPTNSHYSICASPCKTPCPGLTSVTCADVCAEGCACNTGYYFDGTGCVPQDECSCYINGKTLKIGETVVADDCTVKYICPKSGHGHTESMSCAIDETCEVKNGIRGCHAKQCIMGNNGVFTTFNGRVADVGRKDSGMYDLVTTCDSTTTEGWFRILMDLQSCGQTGPVIAVGIAAFFDGAFITVNSQFETWVNGLRATLPIKLENGVSIQVTNDLLVIEKKSAVVVSYSRSQEITVTVSDSVAEQLCGACGRPAESLSVSVQSNVFEWSPVHFTTCPQ</sequence>